<reference evidence="2 3" key="3">
    <citation type="journal article" date="2019" name="Int. J. Syst. Evol. Microbiol.">
        <title>Anaerobacillus isosaccharinicus sp. nov., an alkaliphilic bacterium which degrades isosaccharinic acid.</title>
        <authorList>
            <person name="Bassil N.M."/>
            <person name="Lloyd J.R."/>
        </authorList>
    </citation>
    <scope>NUCLEOTIDE SEQUENCE [LARGE SCALE GENOMIC DNA]</scope>
    <source>
        <strain evidence="2 3">NB2006</strain>
    </source>
</reference>
<accession>A0A1S2MD39</accession>
<dbReference type="RefSeq" id="WP_071316190.1">
    <property type="nucleotide sequence ID" value="NZ_CP063356.2"/>
</dbReference>
<sequence>MSYKFMYYSSQRGVKIITLMDFKNARLMNFDLEYLQSEEAPDELKAYMRKIWKSRVENSMWEYKGKTPR</sequence>
<protein>
    <submittedName>
        <fullName evidence="1">Uncharacterized protein</fullName>
    </submittedName>
</protein>
<reference evidence="2 3" key="2">
    <citation type="journal article" date="2017" name="Genome Announc.">
        <title>Draft Genome Sequences of Four Alkaliphilic Bacteria Belonging to the Anaerobacillus Genus.</title>
        <authorList>
            <person name="Bassil N.M."/>
            <person name="Lloyd J.R."/>
        </authorList>
    </citation>
    <scope>NUCLEOTIDE SEQUENCE [LARGE SCALE GENOMIC DNA]</scope>
    <source>
        <strain evidence="2 3">NB2006</strain>
    </source>
</reference>
<evidence type="ECO:0000313" key="1">
    <source>
        <dbReference type="EMBL" id="OIJ22579.1"/>
    </source>
</evidence>
<dbReference type="KEGG" id="aia:AWH56_010745"/>
<evidence type="ECO:0000313" key="2">
    <source>
        <dbReference type="EMBL" id="QOY37994.1"/>
    </source>
</evidence>
<name>A0A1S2MD39_9BACI</name>
<organism evidence="1 3">
    <name type="scientific">Anaerobacillus isosaccharinicus</name>
    <dbReference type="NCBI Taxonomy" id="1532552"/>
    <lineage>
        <taxon>Bacteria</taxon>
        <taxon>Bacillati</taxon>
        <taxon>Bacillota</taxon>
        <taxon>Bacilli</taxon>
        <taxon>Bacillales</taxon>
        <taxon>Bacillaceae</taxon>
        <taxon>Anaerobacillus</taxon>
    </lineage>
</organism>
<dbReference type="AlphaFoldDB" id="A0A1S2MD39"/>
<gene>
    <name evidence="2" type="ORF">AWH56_010745</name>
    <name evidence="1" type="ORF">AWH56_05595</name>
</gene>
<keyword evidence="3" id="KW-1185">Reference proteome</keyword>
<proteinExistence type="predicted"/>
<dbReference type="EMBL" id="LQXD01000048">
    <property type="protein sequence ID" value="OIJ22579.1"/>
    <property type="molecule type" value="Genomic_DNA"/>
</dbReference>
<reference evidence="1 3" key="1">
    <citation type="submission" date="2016-10" db="EMBL/GenBank/DDBJ databases">
        <title>Draft genome sequences of four alkaliphilic bacteria belonging to the Anaerobacillus genus.</title>
        <authorList>
            <person name="Bassil N.M."/>
            <person name="Lloyd J.R."/>
        </authorList>
    </citation>
    <scope>NUCLEOTIDE SEQUENCE [LARGE SCALE GENOMIC DNA]</scope>
    <source>
        <strain evidence="1 3">NB2006</strain>
    </source>
</reference>
<reference evidence="2" key="4">
    <citation type="submission" date="2020-10" db="EMBL/GenBank/DDBJ databases">
        <authorList>
            <person name="Bassil N.M."/>
            <person name="Lloyd J.R."/>
        </authorList>
    </citation>
    <scope>NUCLEOTIDE SEQUENCE</scope>
    <source>
        <strain evidence="2">NB2006</strain>
    </source>
</reference>
<evidence type="ECO:0000313" key="3">
    <source>
        <dbReference type="Proteomes" id="UP000180175"/>
    </source>
</evidence>
<dbReference type="EMBL" id="CP063356">
    <property type="protein sequence ID" value="QOY37994.1"/>
    <property type="molecule type" value="Genomic_DNA"/>
</dbReference>
<dbReference type="Proteomes" id="UP000180175">
    <property type="component" value="Chromosome"/>
</dbReference>